<comment type="subcellular location">
    <subcellularLocation>
        <location evidence="1 10">Cell membrane</location>
        <topology evidence="1 10">Single-pass membrane protein</topology>
    </subcellularLocation>
</comment>
<dbReference type="InterPro" id="IPR006312">
    <property type="entry name" value="TatA/E"/>
</dbReference>
<name>A0AA97F7D0_9SPHN</name>
<evidence type="ECO:0000256" key="4">
    <source>
        <dbReference type="ARBA" id="ARBA00022519"/>
    </source>
</evidence>
<accession>A0AA97F7D0</accession>
<gene>
    <name evidence="10" type="primary">tatA</name>
    <name evidence="12" type="ORF">RB602_12205</name>
</gene>
<evidence type="ECO:0000256" key="5">
    <source>
        <dbReference type="ARBA" id="ARBA00022692"/>
    </source>
</evidence>
<keyword evidence="7 10" id="KW-1133">Transmembrane helix</keyword>
<evidence type="ECO:0000256" key="7">
    <source>
        <dbReference type="ARBA" id="ARBA00022989"/>
    </source>
</evidence>
<evidence type="ECO:0000256" key="10">
    <source>
        <dbReference type="HAMAP-Rule" id="MF_00236"/>
    </source>
</evidence>
<proteinExistence type="inferred from homology"/>
<dbReference type="PANTHER" id="PTHR42982:SF1">
    <property type="entry name" value="SEC-INDEPENDENT PROTEIN TRANSLOCASE PROTEIN TATA"/>
    <property type="match status" value="1"/>
</dbReference>
<evidence type="ECO:0000256" key="8">
    <source>
        <dbReference type="ARBA" id="ARBA00023010"/>
    </source>
</evidence>
<dbReference type="PANTHER" id="PTHR42982">
    <property type="entry name" value="SEC-INDEPENDENT PROTEIN TRANSLOCASE PROTEIN TATA"/>
    <property type="match status" value="1"/>
</dbReference>
<dbReference type="RefSeq" id="WP_317080860.1">
    <property type="nucleotide sequence ID" value="NZ_CP136594.1"/>
</dbReference>
<keyword evidence="5 10" id="KW-0812">Transmembrane</keyword>
<dbReference type="GO" id="GO:0008320">
    <property type="term" value="F:protein transmembrane transporter activity"/>
    <property type="evidence" value="ECO:0007669"/>
    <property type="project" value="UniProtKB-UniRule"/>
</dbReference>
<dbReference type="Proteomes" id="UP001302429">
    <property type="component" value="Chromosome"/>
</dbReference>
<feature type="region of interest" description="Disordered" evidence="11">
    <location>
        <begin position="46"/>
        <end position="78"/>
    </location>
</feature>
<dbReference type="GO" id="GO:0043953">
    <property type="term" value="P:protein transport by the Tat complex"/>
    <property type="evidence" value="ECO:0007669"/>
    <property type="project" value="UniProtKB-UniRule"/>
</dbReference>
<evidence type="ECO:0000256" key="1">
    <source>
        <dbReference type="ARBA" id="ARBA00004162"/>
    </source>
</evidence>
<dbReference type="Pfam" id="PF02416">
    <property type="entry name" value="TatA_B_E"/>
    <property type="match status" value="1"/>
</dbReference>
<evidence type="ECO:0000256" key="3">
    <source>
        <dbReference type="ARBA" id="ARBA00022475"/>
    </source>
</evidence>
<evidence type="ECO:0000313" key="13">
    <source>
        <dbReference type="Proteomes" id="UP001302429"/>
    </source>
</evidence>
<keyword evidence="2 10" id="KW-0813">Transport</keyword>
<reference evidence="12 13" key="1">
    <citation type="submission" date="2023-10" db="EMBL/GenBank/DDBJ databases">
        <title>Complete genome sequence of a Sphingomonadaceae bacterium.</title>
        <authorList>
            <person name="Yan C."/>
        </authorList>
    </citation>
    <scope>NUCLEOTIDE SEQUENCE [LARGE SCALE GENOMIC DNA]</scope>
    <source>
        <strain evidence="12 13">SCSIO 66989</strain>
    </source>
</reference>
<dbReference type="GO" id="GO:0033281">
    <property type="term" value="C:TAT protein transport complex"/>
    <property type="evidence" value="ECO:0007669"/>
    <property type="project" value="UniProtKB-UniRule"/>
</dbReference>
<evidence type="ECO:0000256" key="9">
    <source>
        <dbReference type="ARBA" id="ARBA00023136"/>
    </source>
</evidence>
<keyword evidence="6 10" id="KW-0653">Protein transport</keyword>
<sequence length="78" mass="8164">MLSNIGLPGLLVIAALVLLLFGRGKISEVMGEFGKGISSFKKGISEEEKAAAAPEPRRIDSAESVSTEAKTTETKASE</sequence>
<dbReference type="KEGG" id="acoa:RB602_12205"/>
<keyword evidence="9 10" id="KW-0472">Membrane</keyword>
<evidence type="ECO:0000256" key="2">
    <source>
        <dbReference type="ARBA" id="ARBA00022448"/>
    </source>
</evidence>
<dbReference type="InterPro" id="IPR003369">
    <property type="entry name" value="TatA/B/E"/>
</dbReference>
<dbReference type="HAMAP" id="MF_00236">
    <property type="entry name" value="TatA_E"/>
    <property type="match status" value="1"/>
</dbReference>
<feature type="compositionally biased region" description="Basic and acidic residues" evidence="11">
    <location>
        <begin position="46"/>
        <end position="61"/>
    </location>
</feature>
<dbReference type="Gene3D" id="1.20.5.3310">
    <property type="match status" value="1"/>
</dbReference>
<keyword evidence="3 10" id="KW-1003">Cell membrane</keyword>
<evidence type="ECO:0000313" key="12">
    <source>
        <dbReference type="EMBL" id="WOE74602.1"/>
    </source>
</evidence>
<comment type="function">
    <text evidence="10">Part of the twin-arginine translocation (Tat) system that transports large folded proteins containing a characteristic twin-arginine motif in their signal peptide across membranes. TatA could form the protein-conducting channel of the Tat system.</text>
</comment>
<keyword evidence="8 10" id="KW-0811">Translocation</keyword>
<evidence type="ECO:0000256" key="11">
    <source>
        <dbReference type="SAM" id="MobiDB-lite"/>
    </source>
</evidence>
<keyword evidence="13" id="KW-1185">Reference proteome</keyword>
<evidence type="ECO:0000256" key="6">
    <source>
        <dbReference type="ARBA" id="ARBA00022927"/>
    </source>
</evidence>
<protein>
    <recommendedName>
        <fullName evidence="10">Sec-independent protein translocase protein TatA</fullName>
    </recommendedName>
</protein>
<dbReference type="AlphaFoldDB" id="A0AA97F7D0"/>
<organism evidence="12 13">
    <name type="scientific">Alterisphingorhabdus coralli</name>
    <dbReference type="NCBI Taxonomy" id="3071408"/>
    <lineage>
        <taxon>Bacteria</taxon>
        <taxon>Pseudomonadati</taxon>
        <taxon>Pseudomonadota</taxon>
        <taxon>Alphaproteobacteria</taxon>
        <taxon>Sphingomonadales</taxon>
        <taxon>Sphingomonadaceae</taxon>
        <taxon>Alterisphingorhabdus (ex Yan et al. 2024)</taxon>
    </lineage>
</organism>
<dbReference type="EMBL" id="CP136594">
    <property type="protein sequence ID" value="WOE74602.1"/>
    <property type="molecule type" value="Genomic_DNA"/>
</dbReference>
<keyword evidence="4" id="KW-0997">Cell inner membrane</keyword>
<comment type="similarity">
    <text evidence="10">Belongs to the TatA/E family.</text>
</comment>
<comment type="subunit">
    <text evidence="10">The Tat system comprises two distinct complexes: a TatABC complex, containing multiple copies of TatA, TatB and TatC subunits, and a separate TatA complex, containing only TatA subunits. Substrates initially bind to the TatABC complex, which probably triggers association of the separate TatA complex to form the active translocon.</text>
</comment>